<evidence type="ECO:0008006" key="3">
    <source>
        <dbReference type="Google" id="ProtNLM"/>
    </source>
</evidence>
<name>A0ABQ9JEF9_9CUCU</name>
<protein>
    <recommendedName>
        <fullName evidence="3">ZAD domain-containing protein</fullName>
    </recommendedName>
</protein>
<keyword evidence="2" id="KW-1185">Reference proteome</keyword>
<reference evidence="1" key="1">
    <citation type="journal article" date="2023" name="Insect Mol. Biol.">
        <title>Genome sequencing provides insights into the evolution of gene families encoding plant cell wall-degrading enzymes in longhorned beetles.</title>
        <authorList>
            <person name="Shin N.R."/>
            <person name="Okamura Y."/>
            <person name="Kirsch R."/>
            <person name="Pauchet Y."/>
        </authorList>
    </citation>
    <scope>NUCLEOTIDE SEQUENCE</scope>
    <source>
        <strain evidence="1">MMC_N1</strain>
    </source>
</reference>
<evidence type="ECO:0000313" key="1">
    <source>
        <dbReference type="EMBL" id="KAJ8976289.1"/>
    </source>
</evidence>
<evidence type="ECO:0000313" key="2">
    <source>
        <dbReference type="Proteomes" id="UP001162164"/>
    </source>
</evidence>
<sequence length="105" mass="11983">MNKSRQLILTVEFNDGYDYNIVEPLICRSCVGSLVNYLKFVTVCATTEETITKHCGQIDTNDQDLVESNGMFCNENECEMKLNIETNYRPTKIIMKCLMSIVCPV</sequence>
<proteinExistence type="predicted"/>
<dbReference type="Proteomes" id="UP001162164">
    <property type="component" value="Unassembled WGS sequence"/>
</dbReference>
<organism evidence="1 2">
    <name type="scientific">Molorchus minor</name>
    <dbReference type="NCBI Taxonomy" id="1323400"/>
    <lineage>
        <taxon>Eukaryota</taxon>
        <taxon>Metazoa</taxon>
        <taxon>Ecdysozoa</taxon>
        <taxon>Arthropoda</taxon>
        <taxon>Hexapoda</taxon>
        <taxon>Insecta</taxon>
        <taxon>Pterygota</taxon>
        <taxon>Neoptera</taxon>
        <taxon>Endopterygota</taxon>
        <taxon>Coleoptera</taxon>
        <taxon>Polyphaga</taxon>
        <taxon>Cucujiformia</taxon>
        <taxon>Chrysomeloidea</taxon>
        <taxon>Cerambycidae</taxon>
        <taxon>Lamiinae</taxon>
        <taxon>Monochamini</taxon>
        <taxon>Molorchus</taxon>
    </lineage>
</organism>
<dbReference type="EMBL" id="JAPWTJ010000700">
    <property type="protein sequence ID" value="KAJ8976289.1"/>
    <property type="molecule type" value="Genomic_DNA"/>
</dbReference>
<gene>
    <name evidence="1" type="ORF">NQ317_001928</name>
</gene>
<accession>A0ABQ9JEF9</accession>
<comment type="caution">
    <text evidence="1">The sequence shown here is derived from an EMBL/GenBank/DDBJ whole genome shotgun (WGS) entry which is preliminary data.</text>
</comment>